<protein>
    <submittedName>
        <fullName evidence="2">Uncharacterized protein</fullName>
    </submittedName>
</protein>
<evidence type="ECO:0000313" key="2">
    <source>
        <dbReference type="EMBL" id="KAJ3425129.1"/>
    </source>
</evidence>
<sequence length="170" mass="20007">MDQQKIITTVTRKRVFSEADSGICPTTTNTLTKTTSTNKKTRKQRRLCKRKESLTNDETQQEITKLESKFDEISEKHSQLTDRVQTLISEKEQMKNELLQLRRLIHRNEINQRKKVFKQKKNNSNLLKFLILKGHILPSSQKGRKLVNNLMKHALIQNEQRVKSNIIKKI</sequence>
<dbReference type="EMBL" id="JANTQA010000070">
    <property type="protein sequence ID" value="KAJ3425129.1"/>
    <property type="molecule type" value="Genomic_DNA"/>
</dbReference>
<dbReference type="AlphaFoldDB" id="A0AAV7Y6K9"/>
<feature type="region of interest" description="Disordered" evidence="1">
    <location>
        <begin position="33"/>
        <end position="60"/>
    </location>
</feature>
<proteinExistence type="predicted"/>
<gene>
    <name evidence="2" type="ORF">M0812_27563</name>
</gene>
<organism evidence="2 3">
    <name type="scientific">Anaeramoeba flamelloides</name>
    <dbReference type="NCBI Taxonomy" id="1746091"/>
    <lineage>
        <taxon>Eukaryota</taxon>
        <taxon>Metamonada</taxon>
        <taxon>Anaeramoebidae</taxon>
        <taxon>Anaeramoeba</taxon>
    </lineage>
</organism>
<accession>A0AAV7Y6K9</accession>
<dbReference type="Proteomes" id="UP001146793">
    <property type="component" value="Unassembled WGS sequence"/>
</dbReference>
<feature type="compositionally biased region" description="Basic residues" evidence="1">
    <location>
        <begin position="39"/>
        <end position="49"/>
    </location>
</feature>
<evidence type="ECO:0000313" key="3">
    <source>
        <dbReference type="Proteomes" id="UP001146793"/>
    </source>
</evidence>
<comment type="caution">
    <text evidence="2">The sequence shown here is derived from an EMBL/GenBank/DDBJ whole genome shotgun (WGS) entry which is preliminary data.</text>
</comment>
<reference evidence="2" key="1">
    <citation type="submission" date="2022-08" db="EMBL/GenBank/DDBJ databases">
        <title>Novel sulphate-reducing endosymbionts in the free-living metamonad Anaeramoeba.</title>
        <authorList>
            <person name="Jerlstrom-Hultqvist J."/>
            <person name="Cepicka I."/>
            <person name="Gallot-Lavallee L."/>
            <person name="Salas-Leiva D."/>
            <person name="Curtis B.A."/>
            <person name="Zahonova K."/>
            <person name="Pipaliya S."/>
            <person name="Dacks J."/>
            <person name="Roger A.J."/>
        </authorList>
    </citation>
    <scope>NUCLEOTIDE SEQUENCE</scope>
    <source>
        <strain evidence="2">Busselton2</strain>
    </source>
</reference>
<dbReference type="Gene3D" id="1.20.5.170">
    <property type="match status" value="1"/>
</dbReference>
<name>A0AAV7Y6K9_9EUKA</name>
<evidence type="ECO:0000256" key="1">
    <source>
        <dbReference type="SAM" id="MobiDB-lite"/>
    </source>
</evidence>